<dbReference type="GO" id="GO:0007098">
    <property type="term" value="P:centrosome cycle"/>
    <property type="evidence" value="ECO:0007669"/>
    <property type="project" value="TreeGrafter"/>
</dbReference>
<dbReference type="GO" id="GO:0005813">
    <property type="term" value="C:centrosome"/>
    <property type="evidence" value="ECO:0007669"/>
    <property type="project" value="TreeGrafter"/>
</dbReference>
<dbReference type="GO" id="GO:0005880">
    <property type="term" value="C:nuclear microtubule"/>
    <property type="evidence" value="ECO:0007669"/>
    <property type="project" value="TreeGrafter"/>
</dbReference>
<feature type="compositionally biased region" description="Low complexity" evidence="1">
    <location>
        <begin position="54"/>
        <end position="70"/>
    </location>
</feature>
<dbReference type="Proteomes" id="UP001153269">
    <property type="component" value="Unassembled WGS sequence"/>
</dbReference>
<proteinExistence type="predicted"/>
<dbReference type="GO" id="GO:0051225">
    <property type="term" value="P:spindle assembly"/>
    <property type="evidence" value="ECO:0007669"/>
    <property type="project" value="TreeGrafter"/>
</dbReference>
<dbReference type="PANTHER" id="PTHR31807:SF37">
    <property type="entry name" value="HAUS AUGMIN-LIKE COMPLEX SUBUNIT 8"/>
    <property type="match status" value="1"/>
</dbReference>
<evidence type="ECO:0008006" key="4">
    <source>
        <dbReference type="Google" id="ProtNLM"/>
    </source>
</evidence>
<protein>
    <recommendedName>
        <fullName evidence="4">HAUS augmin-like complex subunit 8</fullName>
    </recommendedName>
</protein>
<evidence type="ECO:0000313" key="3">
    <source>
        <dbReference type="Proteomes" id="UP001153269"/>
    </source>
</evidence>
<dbReference type="EMBL" id="CADEAL010000891">
    <property type="protein sequence ID" value="CAB1426525.1"/>
    <property type="molecule type" value="Genomic_DNA"/>
</dbReference>
<reference evidence="2" key="1">
    <citation type="submission" date="2020-03" db="EMBL/GenBank/DDBJ databases">
        <authorList>
            <person name="Weist P."/>
        </authorList>
    </citation>
    <scope>NUCLEOTIDE SEQUENCE</scope>
</reference>
<accession>A0A9N7YCK6</accession>
<name>A0A9N7YCK6_PLEPL</name>
<organism evidence="2 3">
    <name type="scientific">Pleuronectes platessa</name>
    <name type="common">European plaice</name>
    <dbReference type="NCBI Taxonomy" id="8262"/>
    <lineage>
        <taxon>Eukaryota</taxon>
        <taxon>Metazoa</taxon>
        <taxon>Chordata</taxon>
        <taxon>Craniata</taxon>
        <taxon>Vertebrata</taxon>
        <taxon>Euteleostomi</taxon>
        <taxon>Actinopterygii</taxon>
        <taxon>Neopterygii</taxon>
        <taxon>Teleostei</taxon>
        <taxon>Neoteleostei</taxon>
        <taxon>Acanthomorphata</taxon>
        <taxon>Carangaria</taxon>
        <taxon>Pleuronectiformes</taxon>
        <taxon>Pleuronectoidei</taxon>
        <taxon>Pleuronectidae</taxon>
        <taxon>Pleuronectes</taxon>
    </lineage>
</organism>
<dbReference type="PANTHER" id="PTHR31807">
    <property type="entry name" value="AUGMIN FAMILY MEMBER"/>
    <property type="match status" value="1"/>
</dbReference>
<keyword evidence="3" id="KW-1185">Reference proteome</keyword>
<comment type="caution">
    <text evidence="2">The sequence shown here is derived from an EMBL/GenBank/DDBJ whole genome shotgun (WGS) entry which is preliminary data.</text>
</comment>
<feature type="compositionally biased region" description="Polar residues" evidence="1">
    <location>
        <begin position="13"/>
        <end position="46"/>
    </location>
</feature>
<evidence type="ECO:0000313" key="2">
    <source>
        <dbReference type="EMBL" id="CAB1426525.1"/>
    </source>
</evidence>
<dbReference type="AlphaFoldDB" id="A0A9N7YCK6"/>
<gene>
    <name evidence="2" type="ORF">PLEPLA_LOCUS14461</name>
</gene>
<feature type="region of interest" description="Disordered" evidence="1">
    <location>
        <begin position="1"/>
        <end position="100"/>
    </location>
</feature>
<dbReference type="GO" id="GO:0008017">
    <property type="term" value="F:microtubule binding"/>
    <property type="evidence" value="ECO:0007669"/>
    <property type="project" value="TreeGrafter"/>
</dbReference>
<sequence length="365" mass="40373">MASRRATIAPSALKSTDALSSKSGSNANKTNNSGNARKSVKTSGTIVKSRYMQSAEKSSLSKSNSLTNESIAGPLRPISPKPSGVRPKLGVSPRRSMAPQALATSIMSRETEPSLLGESILQSTFSAGPCFRPEFDISVIKEKTVMEKAAEPERHPEEEKRDIELQTLRLAYLTAKMESNTAKLKAEAEAKILQIMEEDEALHKDVHEKKRQYLLAEKNRLMNELLDLQIAALTPVAEAAQQFTEHYNSFATAVDTTRHELPVKNFYIDGDRREFLDKAEVCLKESEQLLLGCTEGDYKDNSTSLECLRNIKMTSNDISQQLSGAFSELLELSSSAGRHTILVQQAVEEEQLGPARTHELYCPKQ</sequence>
<dbReference type="GO" id="GO:0005737">
    <property type="term" value="C:cytoplasm"/>
    <property type="evidence" value="ECO:0007669"/>
    <property type="project" value="TreeGrafter"/>
</dbReference>
<evidence type="ECO:0000256" key="1">
    <source>
        <dbReference type="SAM" id="MobiDB-lite"/>
    </source>
</evidence>